<dbReference type="PANTHER" id="PTHR31630:SF10">
    <property type="entry name" value="PHYTANOYL-COA DIOXYGENASE"/>
    <property type="match status" value="1"/>
</dbReference>
<evidence type="ECO:0000313" key="2">
    <source>
        <dbReference type="Proteomes" id="UP001178507"/>
    </source>
</evidence>
<protein>
    <recommendedName>
        <fullName evidence="3">Phytanoyl-dioxygenase</fullName>
    </recommendedName>
</protein>
<sequence>MGRASFALAVSLARRFPKSRAGRRRSAVASEKASEEKEESWHRIYAPPVRLKDHRSHRFAVDDPDGLKHLRDEGYVVFREALGPEEVEHATDLFWKYMGLSTQGKVCREDPLSWQSPNWPGQCYNGLINSGGVGQSEFMWYVRTRQRVLEAFASLWQVEPADLLASFDGCCAFRPDARSRTRGGWFHTDQNGLTTGSDFACAQGLVSLTHSDACTGGFAVIPRSHKHHAKIFERWPLERENDFFVLPRSDEMLKAPWEPHLVQMRAGDLVLWDSRLIHCNVPAWHRFDEAPLSEALKSAGLEKAQQALLPELTSVADAAWTFAAHEANLEELFASWGLAPPLLPQVAQQLRAWAEQVAEEQAALAPPHRLSRLAAYVCFAPRPAPEDRGAMRMRLAAALLGATTSHWPTRCVVSDTALSREGLANFKDLDGVALRLLGCEAKDAATARGELRTVLRTLLQRCDGAHLQQLAAIEAEL</sequence>
<organism evidence="1 2">
    <name type="scientific">Effrenium voratum</name>
    <dbReference type="NCBI Taxonomy" id="2562239"/>
    <lineage>
        <taxon>Eukaryota</taxon>
        <taxon>Sar</taxon>
        <taxon>Alveolata</taxon>
        <taxon>Dinophyceae</taxon>
        <taxon>Suessiales</taxon>
        <taxon>Symbiodiniaceae</taxon>
        <taxon>Effrenium</taxon>
    </lineage>
</organism>
<accession>A0AA36J0N6</accession>
<name>A0AA36J0N6_9DINO</name>
<dbReference type="Proteomes" id="UP001178507">
    <property type="component" value="Unassembled WGS sequence"/>
</dbReference>
<comment type="caution">
    <text evidence="1">The sequence shown here is derived from an EMBL/GenBank/DDBJ whole genome shotgun (WGS) entry which is preliminary data.</text>
</comment>
<gene>
    <name evidence="1" type="ORF">EVOR1521_LOCUS20593</name>
</gene>
<dbReference type="Gene3D" id="2.60.120.620">
    <property type="entry name" value="q2cbj1_9rhob like domain"/>
    <property type="match status" value="1"/>
</dbReference>
<keyword evidence="2" id="KW-1185">Reference proteome</keyword>
<dbReference type="AlphaFoldDB" id="A0AA36J0N6"/>
<dbReference type="InterPro" id="IPR008775">
    <property type="entry name" value="Phytyl_CoA_dOase-like"/>
</dbReference>
<evidence type="ECO:0000313" key="1">
    <source>
        <dbReference type="EMBL" id="CAJ1396339.1"/>
    </source>
</evidence>
<dbReference type="PANTHER" id="PTHR31630">
    <property type="entry name" value="PHYTANOYL-COA DIOXYGENASE-RELATED-RELATED"/>
    <property type="match status" value="1"/>
</dbReference>
<evidence type="ECO:0008006" key="3">
    <source>
        <dbReference type="Google" id="ProtNLM"/>
    </source>
</evidence>
<reference evidence="1" key="1">
    <citation type="submission" date="2023-08" db="EMBL/GenBank/DDBJ databases">
        <authorList>
            <person name="Chen Y."/>
            <person name="Shah S."/>
            <person name="Dougan E. K."/>
            <person name="Thang M."/>
            <person name="Chan C."/>
        </authorList>
    </citation>
    <scope>NUCLEOTIDE SEQUENCE</scope>
</reference>
<dbReference type="SUPFAM" id="SSF51197">
    <property type="entry name" value="Clavaminate synthase-like"/>
    <property type="match status" value="1"/>
</dbReference>
<dbReference type="EMBL" id="CAUJNA010003228">
    <property type="protein sequence ID" value="CAJ1396339.1"/>
    <property type="molecule type" value="Genomic_DNA"/>
</dbReference>
<dbReference type="Pfam" id="PF05721">
    <property type="entry name" value="PhyH"/>
    <property type="match status" value="1"/>
</dbReference>
<proteinExistence type="predicted"/>